<dbReference type="GO" id="GO:0003700">
    <property type="term" value="F:DNA-binding transcription factor activity"/>
    <property type="evidence" value="ECO:0007669"/>
    <property type="project" value="InterPro"/>
</dbReference>
<dbReference type="AlphaFoldDB" id="A4CD49"/>
<evidence type="ECO:0000256" key="4">
    <source>
        <dbReference type="ARBA" id="ARBA00023163"/>
    </source>
</evidence>
<dbReference type="EMBL" id="AAOH01000006">
    <property type="protein sequence ID" value="EAR27492.1"/>
    <property type="molecule type" value="Genomic_DNA"/>
</dbReference>
<reference evidence="6 7" key="1">
    <citation type="submission" date="2006-02" db="EMBL/GenBank/DDBJ databases">
        <authorList>
            <person name="Moran M.A."/>
            <person name="Kjelleberg S."/>
            <person name="Egan S."/>
            <person name="Saunders N."/>
            <person name="Thomas T."/>
            <person name="Ferriera S."/>
            <person name="Johnson J."/>
            <person name="Kravitz S."/>
            <person name="Halpern A."/>
            <person name="Remington K."/>
            <person name="Beeson K."/>
            <person name="Tran B."/>
            <person name="Rogers Y.-H."/>
            <person name="Friedman R."/>
            <person name="Venter J.C."/>
        </authorList>
    </citation>
    <scope>NUCLEOTIDE SEQUENCE [LARGE SCALE GENOMIC DNA]</scope>
    <source>
        <strain evidence="6 7">D2</strain>
    </source>
</reference>
<keyword evidence="7" id="KW-1185">Reference proteome</keyword>
<dbReference type="InterPro" id="IPR036388">
    <property type="entry name" value="WH-like_DNA-bd_sf"/>
</dbReference>
<keyword evidence="2" id="KW-0805">Transcription regulation</keyword>
<dbReference type="PRINTS" id="PR00039">
    <property type="entry name" value="HTHLYSR"/>
</dbReference>
<gene>
    <name evidence="6" type="ORF">PTD2_15672</name>
</gene>
<dbReference type="InterPro" id="IPR036390">
    <property type="entry name" value="WH_DNA-bd_sf"/>
</dbReference>
<dbReference type="InterPro" id="IPR037404">
    <property type="entry name" value="IlvY_PBP2"/>
</dbReference>
<dbReference type="FunFam" id="1.10.10.10:FF:000001">
    <property type="entry name" value="LysR family transcriptional regulator"/>
    <property type="match status" value="1"/>
</dbReference>
<sequence length="301" mass="33872">MIDQRSLHVFLALADTLHFGRASERCHVSAPTLSRNIKQLEDTLGVSLFLRDNRTVRLTQHGLAFIEYAHTSLQQWQKLKLSFEQSSEQLVGEISLFCSVTASYSFLYKLLEQFRLQYQQVEIKLHTGDPALALDRIIEQHEDMAIAARPDQLAANLAFCSIGYSSLQFIAPIGHGDIATYLADCANNNKEIQWHTLPFIVPELGLNRKRLESWWKKMQIKPPIYAQVAGNEAIVSMVSLGFGVALVPQIVLDNSPLLDKVQILSAPFQPEAFEIGLCVLRNRLQDPLIKAMYQTAQALAL</sequence>
<keyword evidence="3" id="KW-0238">DNA-binding</keyword>
<name>A4CD49_9GAMM</name>
<keyword evidence="4" id="KW-0804">Transcription</keyword>
<dbReference type="SUPFAM" id="SSF46785">
    <property type="entry name" value="Winged helix' DNA-binding domain"/>
    <property type="match status" value="1"/>
</dbReference>
<evidence type="ECO:0000313" key="7">
    <source>
        <dbReference type="Proteomes" id="UP000006201"/>
    </source>
</evidence>
<feature type="domain" description="HTH lysR-type" evidence="5">
    <location>
        <begin position="2"/>
        <end position="59"/>
    </location>
</feature>
<evidence type="ECO:0000313" key="6">
    <source>
        <dbReference type="EMBL" id="EAR27492.1"/>
    </source>
</evidence>
<dbReference type="SUPFAM" id="SSF53850">
    <property type="entry name" value="Periplasmic binding protein-like II"/>
    <property type="match status" value="1"/>
</dbReference>
<evidence type="ECO:0000259" key="5">
    <source>
        <dbReference type="PROSITE" id="PS50931"/>
    </source>
</evidence>
<evidence type="ECO:0000256" key="1">
    <source>
        <dbReference type="ARBA" id="ARBA00009437"/>
    </source>
</evidence>
<dbReference type="Proteomes" id="UP000006201">
    <property type="component" value="Unassembled WGS sequence"/>
</dbReference>
<dbReference type="InterPro" id="IPR005119">
    <property type="entry name" value="LysR_subst-bd"/>
</dbReference>
<organism evidence="6 7">
    <name type="scientific">Pseudoalteromonas tunicata D2</name>
    <dbReference type="NCBI Taxonomy" id="87626"/>
    <lineage>
        <taxon>Bacteria</taxon>
        <taxon>Pseudomonadati</taxon>
        <taxon>Pseudomonadota</taxon>
        <taxon>Gammaproteobacteria</taxon>
        <taxon>Alteromonadales</taxon>
        <taxon>Pseudoalteromonadaceae</taxon>
        <taxon>Pseudoalteromonas</taxon>
    </lineage>
</organism>
<dbReference type="Gene3D" id="3.40.190.10">
    <property type="entry name" value="Periplasmic binding protein-like II"/>
    <property type="match status" value="2"/>
</dbReference>
<dbReference type="HOGENOM" id="CLU_039613_6_1_6"/>
<dbReference type="eggNOG" id="COG0583">
    <property type="taxonomic scope" value="Bacteria"/>
</dbReference>
<dbReference type="PANTHER" id="PTHR30126">
    <property type="entry name" value="HTH-TYPE TRANSCRIPTIONAL REGULATOR"/>
    <property type="match status" value="1"/>
</dbReference>
<protein>
    <submittedName>
        <fullName evidence="6">Putative transcriptional activator IlvY (LysR family) protein</fullName>
    </submittedName>
</protein>
<dbReference type="Gene3D" id="1.10.10.10">
    <property type="entry name" value="Winged helix-like DNA-binding domain superfamily/Winged helix DNA-binding domain"/>
    <property type="match status" value="1"/>
</dbReference>
<dbReference type="Pfam" id="PF03466">
    <property type="entry name" value="LysR_substrate"/>
    <property type="match status" value="1"/>
</dbReference>
<dbReference type="InterPro" id="IPR000847">
    <property type="entry name" value="LysR_HTH_N"/>
</dbReference>
<dbReference type="CDD" id="cd08430">
    <property type="entry name" value="PBP2_IlvY"/>
    <property type="match status" value="1"/>
</dbReference>
<dbReference type="NCBIfam" id="NF008722">
    <property type="entry name" value="PRK11716.1"/>
    <property type="match status" value="1"/>
</dbReference>
<accession>A4CD49</accession>
<dbReference type="PROSITE" id="PS50931">
    <property type="entry name" value="HTH_LYSR"/>
    <property type="match status" value="1"/>
</dbReference>
<comment type="similarity">
    <text evidence="1">Belongs to the LysR transcriptional regulatory family.</text>
</comment>
<dbReference type="Pfam" id="PF00126">
    <property type="entry name" value="HTH_1"/>
    <property type="match status" value="1"/>
</dbReference>
<dbReference type="GO" id="GO:0000976">
    <property type="term" value="F:transcription cis-regulatory region binding"/>
    <property type="evidence" value="ECO:0007669"/>
    <property type="project" value="TreeGrafter"/>
</dbReference>
<evidence type="ECO:0000256" key="2">
    <source>
        <dbReference type="ARBA" id="ARBA00023015"/>
    </source>
</evidence>
<dbReference type="STRING" id="87626.PTD2_15672"/>
<proteinExistence type="inferred from homology"/>
<comment type="caution">
    <text evidence="6">The sequence shown here is derived from an EMBL/GenBank/DDBJ whole genome shotgun (WGS) entry which is preliminary data.</text>
</comment>
<dbReference type="PANTHER" id="PTHR30126:SF81">
    <property type="entry name" value="HTH-TYPE TRANSCRIPTIONAL REGULATOR ILVY"/>
    <property type="match status" value="1"/>
</dbReference>
<evidence type="ECO:0000256" key="3">
    <source>
        <dbReference type="ARBA" id="ARBA00023125"/>
    </source>
</evidence>